<dbReference type="Gene3D" id="1.10.630.10">
    <property type="entry name" value="Cytochrome P450"/>
    <property type="match status" value="1"/>
</dbReference>
<dbReference type="PRINTS" id="PR00385">
    <property type="entry name" value="P450"/>
</dbReference>
<reference evidence="10 11" key="1">
    <citation type="journal article" date="2024" name="G3 (Bethesda)">
        <title>Genome assembly of Hibiscus sabdariffa L. provides insights into metabolisms of medicinal natural products.</title>
        <authorList>
            <person name="Kim T."/>
        </authorList>
    </citation>
    <scope>NUCLEOTIDE SEQUENCE [LARGE SCALE GENOMIC DNA]</scope>
    <source>
        <strain evidence="10">TK-2024</strain>
        <tissue evidence="10">Old leaves</tissue>
    </source>
</reference>
<dbReference type="PROSITE" id="PS00086">
    <property type="entry name" value="CYTOCHROME_P450"/>
    <property type="match status" value="1"/>
</dbReference>
<keyword evidence="7" id="KW-0503">Monooxygenase</keyword>
<comment type="caution">
    <text evidence="10">The sequence shown here is derived from an EMBL/GenBank/DDBJ whole genome shotgun (WGS) entry which is preliminary data.</text>
</comment>
<dbReference type="PANTHER" id="PTHR24286:SF217">
    <property type="entry name" value="OS07G0520300 PROTEIN"/>
    <property type="match status" value="1"/>
</dbReference>
<keyword evidence="11" id="KW-1185">Reference proteome</keyword>
<evidence type="ECO:0000256" key="5">
    <source>
        <dbReference type="ARBA" id="ARBA00022989"/>
    </source>
</evidence>
<evidence type="ECO:0000256" key="1">
    <source>
        <dbReference type="ARBA" id="ARBA00004167"/>
    </source>
</evidence>
<accession>A0ABR2B4Z3</accession>
<dbReference type="PANTHER" id="PTHR24286">
    <property type="entry name" value="CYTOCHROME P450 26"/>
    <property type="match status" value="1"/>
</dbReference>
<evidence type="ECO:0000313" key="11">
    <source>
        <dbReference type="Proteomes" id="UP001472677"/>
    </source>
</evidence>
<dbReference type="CDD" id="cd11043">
    <property type="entry name" value="CYP90-like"/>
    <property type="match status" value="1"/>
</dbReference>
<evidence type="ECO:0000256" key="6">
    <source>
        <dbReference type="ARBA" id="ARBA00023004"/>
    </source>
</evidence>
<evidence type="ECO:0000256" key="7">
    <source>
        <dbReference type="RuleBase" id="RU000461"/>
    </source>
</evidence>
<name>A0ABR2B4Z3_9ROSI</name>
<keyword evidence="7" id="KW-0349">Heme</keyword>
<evidence type="ECO:0000256" key="2">
    <source>
        <dbReference type="ARBA" id="ARBA00010617"/>
    </source>
</evidence>
<evidence type="ECO:0000256" key="8">
    <source>
        <dbReference type="SAM" id="MobiDB-lite"/>
    </source>
</evidence>
<evidence type="ECO:0000256" key="3">
    <source>
        <dbReference type="ARBA" id="ARBA00022692"/>
    </source>
</evidence>
<organism evidence="10 11">
    <name type="scientific">Hibiscus sabdariffa</name>
    <name type="common">roselle</name>
    <dbReference type="NCBI Taxonomy" id="183260"/>
    <lineage>
        <taxon>Eukaryota</taxon>
        <taxon>Viridiplantae</taxon>
        <taxon>Streptophyta</taxon>
        <taxon>Embryophyta</taxon>
        <taxon>Tracheophyta</taxon>
        <taxon>Spermatophyta</taxon>
        <taxon>Magnoliopsida</taxon>
        <taxon>eudicotyledons</taxon>
        <taxon>Gunneridae</taxon>
        <taxon>Pentapetalae</taxon>
        <taxon>rosids</taxon>
        <taxon>malvids</taxon>
        <taxon>Malvales</taxon>
        <taxon>Malvaceae</taxon>
        <taxon>Malvoideae</taxon>
        <taxon>Hibiscus</taxon>
    </lineage>
</organism>
<keyword evidence="3 9" id="KW-0812">Transmembrane</keyword>
<dbReference type="InterPro" id="IPR002401">
    <property type="entry name" value="Cyt_P450_E_grp-I"/>
</dbReference>
<dbReference type="Proteomes" id="UP001472677">
    <property type="component" value="Unassembled WGS sequence"/>
</dbReference>
<keyword evidence="5 9" id="KW-1133">Transmembrane helix</keyword>
<keyword evidence="9" id="KW-0472">Membrane</keyword>
<feature type="transmembrane region" description="Helical" evidence="9">
    <location>
        <begin position="60"/>
        <end position="78"/>
    </location>
</feature>
<dbReference type="EMBL" id="JBBPBM010000179">
    <property type="protein sequence ID" value="KAK8501930.1"/>
    <property type="molecule type" value="Genomic_DNA"/>
</dbReference>
<feature type="region of interest" description="Disordered" evidence="8">
    <location>
        <begin position="1"/>
        <end position="21"/>
    </location>
</feature>
<keyword evidence="6 7" id="KW-0408">Iron</keyword>
<comment type="similarity">
    <text evidence="2 7">Belongs to the cytochrome P450 family.</text>
</comment>
<gene>
    <name evidence="10" type="ORF">V6N12_019669</name>
</gene>
<evidence type="ECO:0000313" key="10">
    <source>
        <dbReference type="EMBL" id="KAK8501930.1"/>
    </source>
</evidence>
<dbReference type="SUPFAM" id="SSF48264">
    <property type="entry name" value="Cytochrome P450"/>
    <property type="match status" value="1"/>
</dbReference>
<evidence type="ECO:0000256" key="4">
    <source>
        <dbReference type="ARBA" id="ARBA00022723"/>
    </source>
</evidence>
<dbReference type="InterPro" id="IPR001128">
    <property type="entry name" value="Cyt_P450"/>
</dbReference>
<dbReference type="InterPro" id="IPR036396">
    <property type="entry name" value="Cyt_P450_sf"/>
</dbReference>
<comment type="subcellular location">
    <subcellularLocation>
        <location evidence="1">Membrane</location>
        <topology evidence="1">Single-pass membrane protein</topology>
    </subcellularLocation>
</comment>
<keyword evidence="7" id="KW-0560">Oxidoreductase</keyword>
<dbReference type="InterPro" id="IPR017972">
    <property type="entry name" value="Cyt_P450_CS"/>
</dbReference>
<evidence type="ECO:0000256" key="9">
    <source>
        <dbReference type="SAM" id="Phobius"/>
    </source>
</evidence>
<keyword evidence="4 7" id="KW-0479">Metal-binding</keyword>
<dbReference type="PRINTS" id="PR00463">
    <property type="entry name" value="EP450I"/>
</dbReference>
<dbReference type="Pfam" id="PF00067">
    <property type="entry name" value="p450"/>
    <property type="match status" value="1"/>
</dbReference>
<sequence>MQRTTNSRYHGQPETLENERINRKECRVSNVTTRTDRATNRTAVCHHSSKISLGVSTMDLTICLTFCLLLVSFLYLALTRKGSKNLPPGSLGFPLIGQSFELLRVMQTNKAEQWLQERSRKYGPVSKFSLLGTPTVFIHGHSANKFIFTCDANVLGNQQPAPFRKICGERNIMELTGDDHKRVRGAIVSFLKPEMLKQYVGKMDEEVRDYLEMYWHGAQKVMVMPLMKTLTFNIMSSLLFGIEQGERRNNLLELIRSMMNALSSLPINLPFTRFHHSLKASAKLRTLIQDLINERRAALEQGIAIPNRDFITCLISIGKNDPSICMSDEEIIDSTIAVMIAGHDTSSVLLTFLVKLLGTDQSVYANIMREHEEIAKSKTLEELLTWDDLAKMKYTWSVAMETLRMNPPLLGSFRKVLKEFQYEGYTIPKGWQVIWATNMTHMDERIFPDPTKFDPSRFEKQTPIPPYCFVAFGGGPRICPGNEFARIETLVTIHYLVTRFRWKLCYSDNPISRMPFPVFRNGMPIEIEPKDTVRIH</sequence>
<proteinExistence type="inferred from homology"/>
<protein>
    <recommendedName>
        <fullName evidence="12">Cytochrome P450</fullName>
    </recommendedName>
</protein>
<evidence type="ECO:0008006" key="12">
    <source>
        <dbReference type="Google" id="ProtNLM"/>
    </source>
</evidence>